<evidence type="ECO:0000256" key="1">
    <source>
        <dbReference type="ARBA" id="ARBA00001974"/>
    </source>
</evidence>
<dbReference type="InterPro" id="IPR006311">
    <property type="entry name" value="TAT_signal"/>
</dbReference>
<keyword evidence="3" id="KW-0285">Flavoprotein</keyword>
<feature type="domain" description="FAD-binding PCMH-type" evidence="6">
    <location>
        <begin position="69"/>
        <end position="238"/>
    </location>
</feature>
<dbReference type="PANTHER" id="PTHR42973:SF39">
    <property type="entry name" value="FAD-BINDING PCMH-TYPE DOMAIN-CONTAINING PROTEIN"/>
    <property type="match status" value="1"/>
</dbReference>
<dbReference type="PROSITE" id="PS51318">
    <property type="entry name" value="TAT"/>
    <property type="match status" value="1"/>
</dbReference>
<dbReference type="EMBL" id="WOFH01000001">
    <property type="protein sequence ID" value="MUN35171.1"/>
    <property type="molecule type" value="Genomic_DNA"/>
</dbReference>
<comment type="caution">
    <text evidence="7">The sequence shown here is derived from an EMBL/GenBank/DDBJ whole genome shotgun (WGS) entry which is preliminary data.</text>
</comment>
<dbReference type="InterPro" id="IPR016167">
    <property type="entry name" value="FAD-bd_PCMH_sub1"/>
</dbReference>
<dbReference type="PANTHER" id="PTHR42973">
    <property type="entry name" value="BINDING OXIDOREDUCTASE, PUTATIVE (AFU_ORTHOLOGUE AFUA_1G17690)-RELATED"/>
    <property type="match status" value="1"/>
</dbReference>
<organism evidence="7 8">
    <name type="scientific">Actinomadura litoris</name>
    <dbReference type="NCBI Taxonomy" id="2678616"/>
    <lineage>
        <taxon>Bacteria</taxon>
        <taxon>Bacillati</taxon>
        <taxon>Actinomycetota</taxon>
        <taxon>Actinomycetes</taxon>
        <taxon>Streptosporangiales</taxon>
        <taxon>Thermomonosporaceae</taxon>
        <taxon>Actinomadura</taxon>
    </lineage>
</organism>
<dbReference type="GO" id="GO:0016491">
    <property type="term" value="F:oxidoreductase activity"/>
    <property type="evidence" value="ECO:0007669"/>
    <property type="project" value="UniProtKB-KW"/>
</dbReference>
<dbReference type="Gene3D" id="3.40.462.20">
    <property type="match status" value="1"/>
</dbReference>
<gene>
    <name evidence="7" type="ORF">GNZ18_00920</name>
</gene>
<keyword evidence="8" id="KW-1185">Reference proteome</keyword>
<dbReference type="InterPro" id="IPR036318">
    <property type="entry name" value="FAD-bd_PCMH-like_sf"/>
</dbReference>
<evidence type="ECO:0000256" key="2">
    <source>
        <dbReference type="ARBA" id="ARBA00005466"/>
    </source>
</evidence>
<dbReference type="InterPro" id="IPR016169">
    <property type="entry name" value="FAD-bd_PCMH_sub2"/>
</dbReference>
<accession>A0A7K1KSK9</accession>
<dbReference type="Pfam" id="PF08031">
    <property type="entry name" value="BBE"/>
    <property type="match status" value="1"/>
</dbReference>
<evidence type="ECO:0000313" key="8">
    <source>
        <dbReference type="Proteomes" id="UP000432015"/>
    </source>
</evidence>
<name>A0A7K1KSK9_9ACTN</name>
<proteinExistence type="inferred from homology"/>
<dbReference type="Gene3D" id="3.30.465.10">
    <property type="match status" value="1"/>
</dbReference>
<dbReference type="Proteomes" id="UP000432015">
    <property type="component" value="Unassembled WGS sequence"/>
</dbReference>
<dbReference type="AlphaFoldDB" id="A0A7K1KSK9"/>
<sequence>MTVSRRTFLGAGAGALSLPVLTGSLGPARAAARARATPWDALASRLRGTLVRPGDAAYEQAKQLDLGQFDAARPQAVAYCQSPADVSLCLRFAQDNGVPLTPRSGGHSLGGYSTTQGLIVDVSRLNAVTPGEGTVRFGAGAQNIDLLTGLAPHGRAVVGGAHATVAAGGYVQGGGVGFLTRRLGMACDAMTSAEVVLADGRVVTASRRRHPELFWALRGGGGGNFGVVTSYTATTAQVGTVAAATLAWRFDDAADLLDGYTRWLVDAPSSIGGIVLVFLPDAAPGTPPVVAQQLVGTGGPEQLTAEVDRMLSLVGRAPQSNRVAELPYRDLMMNIYGCATLSTDQCRRVGTRPDARLPRTPFGLARSRLFRGPIPRAAWDRALAVFDTARVPGQRHQMEVLALGGAANAPGRTDTAYVHRDSLFNIQYVTPVFQPTDEGRAAARAWVDTGFEAIDPHSSRESYQNFIDPALPGWQRAYYAENYPRLSRIKHAYDPHGVFRFAQGIR</sequence>
<dbReference type="PROSITE" id="PS51387">
    <property type="entry name" value="FAD_PCMH"/>
    <property type="match status" value="1"/>
</dbReference>
<comment type="cofactor">
    <cofactor evidence="1">
        <name>FAD</name>
        <dbReference type="ChEBI" id="CHEBI:57692"/>
    </cofactor>
</comment>
<dbReference type="Gene3D" id="3.30.43.10">
    <property type="entry name" value="Uridine Diphospho-n-acetylenolpyruvylglucosamine Reductase, domain 2"/>
    <property type="match status" value="1"/>
</dbReference>
<comment type="similarity">
    <text evidence="2">Belongs to the oxygen-dependent FAD-linked oxidoreductase family.</text>
</comment>
<dbReference type="GO" id="GO:0071949">
    <property type="term" value="F:FAD binding"/>
    <property type="evidence" value="ECO:0007669"/>
    <property type="project" value="InterPro"/>
</dbReference>
<dbReference type="InterPro" id="IPR050416">
    <property type="entry name" value="FAD-linked_Oxidoreductase"/>
</dbReference>
<dbReference type="Pfam" id="PF01565">
    <property type="entry name" value="FAD_binding_4"/>
    <property type="match status" value="1"/>
</dbReference>
<dbReference type="RefSeq" id="WP_156214153.1">
    <property type="nucleotide sequence ID" value="NZ_WOFH01000001.1"/>
</dbReference>
<evidence type="ECO:0000256" key="5">
    <source>
        <dbReference type="ARBA" id="ARBA00023002"/>
    </source>
</evidence>
<dbReference type="InterPro" id="IPR012951">
    <property type="entry name" value="BBE"/>
</dbReference>
<evidence type="ECO:0000256" key="4">
    <source>
        <dbReference type="ARBA" id="ARBA00022827"/>
    </source>
</evidence>
<protein>
    <submittedName>
        <fullName evidence="7">FAD-binding protein</fullName>
    </submittedName>
</protein>
<evidence type="ECO:0000256" key="3">
    <source>
        <dbReference type="ARBA" id="ARBA00022630"/>
    </source>
</evidence>
<dbReference type="PROSITE" id="PS00862">
    <property type="entry name" value="OX2_COVAL_FAD"/>
    <property type="match status" value="1"/>
</dbReference>
<evidence type="ECO:0000259" key="6">
    <source>
        <dbReference type="PROSITE" id="PS51387"/>
    </source>
</evidence>
<keyword evidence="4" id="KW-0274">FAD</keyword>
<dbReference type="SUPFAM" id="SSF56176">
    <property type="entry name" value="FAD-binding/transporter-associated domain-like"/>
    <property type="match status" value="1"/>
</dbReference>
<dbReference type="InterPro" id="IPR006094">
    <property type="entry name" value="Oxid_FAD_bind_N"/>
</dbReference>
<reference evidence="7 8" key="1">
    <citation type="submission" date="2019-11" db="EMBL/GenBank/DDBJ databases">
        <authorList>
            <person name="Cao P."/>
        </authorList>
    </citation>
    <scope>NUCLEOTIDE SEQUENCE [LARGE SCALE GENOMIC DNA]</scope>
    <source>
        <strain evidence="7 8">NEAU-AAG5</strain>
    </source>
</reference>
<dbReference type="InterPro" id="IPR006093">
    <property type="entry name" value="Oxy_OxRdtase_FAD_BS"/>
</dbReference>
<dbReference type="InterPro" id="IPR016166">
    <property type="entry name" value="FAD-bd_PCMH"/>
</dbReference>
<evidence type="ECO:0000313" key="7">
    <source>
        <dbReference type="EMBL" id="MUN35171.1"/>
    </source>
</evidence>
<keyword evidence="5" id="KW-0560">Oxidoreductase</keyword>